<keyword evidence="1" id="KW-0863">Zinc-finger</keyword>
<evidence type="ECO:0000259" key="2">
    <source>
        <dbReference type="PROSITE" id="PS50119"/>
    </source>
</evidence>
<name>A0AA89BTS8_PINIB</name>
<dbReference type="Pfam" id="PF00643">
    <property type="entry name" value="zf-B_box"/>
    <property type="match status" value="1"/>
</dbReference>
<dbReference type="Gene3D" id="3.30.160.60">
    <property type="entry name" value="Classic Zinc Finger"/>
    <property type="match status" value="1"/>
</dbReference>
<dbReference type="GO" id="GO:0008270">
    <property type="term" value="F:zinc ion binding"/>
    <property type="evidence" value="ECO:0007669"/>
    <property type="project" value="UniProtKB-KW"/>
</dbReference>
<organism evidence="3 4">
    <name type="scientific">Pinctada imbricata</name>
    <name type="common">Atlantic pearl-oyster</name>
    <name type="synonym">Pinctada martensii</name>
    <dbReference type="NCBI Taxonomy" id="66713"/>
    <lineage>
        <taxon>Eukaryota</taxon>
        <taxon>Metazoa</taxon>
        <taxon>Spiralia</taxon>
        <taxon>Lophotrochozoa</taxon>
        <taxon>Mollusca</taxon>
        <taxon>Bivalvia</taxon>
        <taxon>Autobranchia</taxon>
        <taxon>Pteriomorphia</taxon>
        <taxon>Pterioida</taxon>
        <taxon>Pterioidea</taxon>
        <taxon>Pteriidae</taxon>
        <taxon>Pinctada</taxon>
    </lineage>
</organism>
<evidence type="ECO:0000313" key="4">
    <source>
        <dbReference type="Proteomes" id="UP001186944"/>
    </source>
</evidence>
<accession>A0AA89BTS8</accession>
<evidence type="ECO:0000256" key="1">
    <source>
        <dbReference type="PROSITE-ProRule" id="PRU00024"/>
    </source>
</evidence>
<feature type="domain" description="B box-type" evidence="2">
    <location>
        <begin position="10"/>
        <end position="51"/>
    </location>
</feature>
<dbReference type="Proteomes" id="UP001186944">
    <property type="component" value="Unassembled WGS sequence"/>
</dbReference>
<dbReference type="PANTHER" id="PTHR25462:SF296">
    <property type="entry name" value="MEIOTIC P26, ISOFORM F"/>
    <property type="match status" value="1"/>
</dbReference>
<proteinExistence type="predicted"/>
<gene>
    <name evidence="3" type="ORF">FSP39_000314</name>
</gene>
<sequence>MASSLYKAQCALRLCEKHDKKELHAYCKTCQEKICSTCIKEDHNSHDWEMITDILREKKHNLPKECKEIRETQLPCLRNELENFEDKIQELDAGFEQNKSDINDSRKSYIDEINKLFDGRIYECRKNTETAKRKFKDERDGLKRKVEYLDMITSSLDKDINTLPDHDILDMEKEMRVELEKALSYSADKYTCTTVFVPRQINVEALEHMIGEIYSTSVEEIKEIGPYPESILKIKPVSDIDAWMICADYHAKLIDRIGTQIKDINAKCIDLIISERGNFVLTSSVKTQILIRDQNGKKISEFSTKPLRASSISKAENDEILVTLREKGDDYNLLPTSRRAVQRMTLTGDVLNTYEFMEDGTTRLFTLPVSTVENKNNDVCVVNWISNMSGELVVLYKSGRQKFTYRGEGLNIENFVPTDVACDSRSNIIFSEAYSSAIHMLDENGMYLCKLCQYGQLTPFVIAVYGDKLWCGFDRGTVKVYRYYIN</sequence>
<dbReference type="InterPro" id="IPR047153">
    <property type="entry name" value="TRIM45/56/19-like"/>
</dbReference>
<dbReference type="PANTHER" id="PTHR25462">
    <property type="entry name" value="BONUS, ISOFORM C-RELATED"/>
    <property type="match status" value="1"/>
</dbReference>
<keyword evidence="4" id="KW-1185">Reference proteome</keyword>
<comment type="caution">
    <text evidence="3">The sequence shown here is derived from an EMBL/GenBank/DDBJ whole genome shotgun (WGS) entry which is preliminary data.</text>
</comment>
<dbReference type="SUPFAM" id="SSF101898">
    <property type="entry name" value="NHL repeat"/>
    <property type="match status" value="1"/>
</dbReference>
<keyword evidence="1" id="KW-0862">Zinc</keyword>
<dbReference type="AlphaFoldDB" id="A0AA89BTS8"/>
<dbReference type="SUPFAM" id="SSF57845">
    <property type="entry name" value="B-box zinc-binding domain"/>
    <property type="match status" value="1"/>
</dbReference>
<reference evidence="3" key="1">
    <citation type="submission" date="2019-08" db="EMBL/GenBank/DDBJ databases">
        <title>The improved chromosome-level genome for the pearl oyster Pinctada fucata martensii using PacBio sequencing and Hi-C.</title>
        <authorList>
            <person name="Zheng Z."/>
        </authorList>
    </citation>
    <scope>NUCLEOTIDE SEQUENCE</scope>
    <source>
        <strain evidence="3">ZZ-2019</strain>
        <tissue evidence="3">Adductor muscle</tissue>
    </source>
</reference>
<evidence type="ECO:0000313" key="3">
    <source>
        <dbReference type="EMBL" id="KAK3094321.1"/>
    </source>
</evidence>
<dbReference type="PROSITE" id="PS50119">
    <property type="entry name" value="ZF_BBOX"/>
    <property type="match status" value="1"/>
</dbReference>
<dbReference type="InterPro" id="IPR000315">
    <property type="entry name" value="Znf_B-box"/>
</dbReference>
<keyword evidence="1" id="KW-0479">Metal-binding</keyword>
<protein>
    <recommendedName>
        <fullName evidence="2">B box-type domain-containing protein</fullName>
    </recommendedName>
</protein>
<dbReference type="EMBL" id="VSWD01000008">
    <property type="protein sequence ID" value="KAK3094321.1"/>
    <property type="molecule type" value="Genomic_DNA"/>
</dbReference>